<feature type="domain" description="Glucose-6-phosphate dehydrogenase NAD-binding" evidence="10">
    <location>
        <begin position="23"/>
        <end position="204"/>
    </location>
</feature>
<dbReference type="FunFam" id="3.30.360.10:FF:000018">
    <property type="entry name" value="Glucose-6-phosphate 1-dehydrogenase"/>
    <property type="match status" value="1"/>
</dbReference>
<dbReference type="NCBIfam" id="TIGR00871">
    <property type="entry name" value="zwf"/>
    <property type="match status" value="1"/>
</dbReference>
<evidence type="ECO:0000256" key="2">
    <source>
        <dbReference type="ARBA" id="ARBA00009975"/>
    </source>
</evidence>
<comment type="function">
    <text evidence="9">Catalyzes the rate-limiting step of the oxidative pentose-phosphate pathway, which represents a route for the dissimilation of carbohydrates besides glycolysis.</text>
</comment>
<protein>
    <recommendedName>
        <fullName evidence="4 9">Glucose-6-phosphate 1-dehydrogenase</fullName>
        <ecNumber evidence="3 9">1.1.1.49</ecNumber>
    </recommendedName>
</protein>
<dbReference type="InterPro" id="IPR036291">
    <property type="entry name" value="NAD(P)-bd_dom_sf"/>
</dbReference>
<dbReference type="EMBL" id="KV440991">
    <property type="protein sequence ID" value="OAD69713.1"/>
    <property type="molecule type" value="Genomic_DNA"/>
</dbReference>
<keyword evidence="6 9" id="KW-0521">NADP</keyword>
<evidence type="ECO:0000256" key="1">
    <source>
        <dbReference type="ARBA" id="ARBA00004937"/>
    </source>
</evidence>
<dbReference type="PANTHER" id="PTHR23429:SF0">
    <property type="entry name" value="GLUCOSE-6-PHOSPHATE 1-DEHYDROGENASE"/>
    <property type="match status" value="1"/>
</dbReference>
<dbReference type="STRING" id="763407.A0A162TTN2"/>
<evidence type="ECO:0000256" key="9">
    <source>
        <dbReference type="RuleBase" id="RU362120"/>
    </source>
</evidence>
<evidence type="ECO:0000256" key="5">
    <source>
        <dbReference type="ARBA" id="ARBA00022526"/>
    </source>
</evidence>
<dbReference type="InterPro" id="IPR022675">
    <property type="entry name" value="G6P_DH_C"/>
</dbReference>
<dbReference type="Pfam" id="PF02781">
    <property type="entry name" value="G6PD_C"/>
    <property type="match status" value="1"/>
</dbReference>
<dbReference type="VEuPathDB" id="FungiDB:PHYBLDRAFT_172347"/>
<dbReference type="RefSeq" id="XP_018287753.1">
    <property type="nucleotide sequence ID" value="XM_018436775.1"/>
</dbReference>
<evidence type="ECO:0000313" key="12">
    <source>
        <dbReference type="EMBL" id="OAD69713.1"/>
    </source>
</evidence>
<evidence type="ECO:0000256" key="4">
    <source>
        <dbReference type="ARBA" id="ARBA00020444"/>
    </source>
</evidence>
<comment type="similarity">
    <text evidence="2 9">Belongs to the glucose-6-phosphate dehydrogenase family.</text>
</comment>
<dbReference type="OrthoDB" id="60984at2759"/>
<organism evidence="12 13">
    <name type="scientific">Phycomyces blakesleeanus (strain ATCC 8743b / DSM 1359 / FGSC 10004 / NBRC 33097 / NRRL 1555)</name>
    <dbReference type="NCBI Taxonomy" id="763407"/>
    <lineage>
        <taxon>Eukaryota</taxon>
        <taxon>Fungi</taxon>
        <taxon>Fungi incertae sedis</taxon>
        <taxon>Mucoromycota</taxon>
        <taxon>Mucoromycotina</taxon>
        <taxon>Mucoromycetes</taxon>
        <taxon>Mucorales</taxon>
        <taxon>Phycomycetaceae</taxon>
        <taxon>Phycomyces</taxon>
    </lineage>
</organism>
<accession>A0A162TTN2</accession>
<evidence type="ECO:0000259" key="11">
    <source>
        <dbReference type="Pfam" id="PF02781"/>
    </source>
</evidence>
<dbReference type="SUPFAM" id="SSF55347">
    <property type="entry name" value="Glyceraldehyde-3-phosphate dehydrogenase-like, C-terminal domain"/>
    <property type="match status" value="1"/>
</dbReference>
<evidence type="ECO:0000256" key="6">
    <source>
        <dbReference type="ARBA" id="ARBA00022857"/>
    </source>
</evidence>
<dbReference type="Pfam" id="PF00479">
    <property type="entry name" value="G6PD_N"/>
    <property type="match status" value="1"/>
</dbReference>
<keyword evidence="7 9" id="KW-0560">Oxidoreductase</keyword>
<dbReference type="SUPFAM" id="SSF51735">
    <property type="entry name" value="NAD(P)-binding Rossmann-fold domains"/>
    <property type="match status" value="1"/>
</dbReference>
<dbReference type="GO" id="GO:0009051">
    <property type="term" value="P:pentose-phosphate shunt, oxidative branch"/>
    <property type="evidence" value="ECO:0007669"/>
    <property type="project" value="TreeGrafter"/>
</dbReference>
<dbReference type="GO" id="GO:0050661">
    <property type="term" value="F:NADP binding"/>
    <property type="evidence" value="ECO:0007669"/>
    <property type="project" value="InterPro"/>
</dbReference>
<dbReference type="GO" id="GO:0006006">
    <property type="term" value="P:glucose metabolic process"/>
    <property type="evidence" value="ECO:0007669"/>
    <property type="project" value="UniProtKB-KW"/>
</dbReference>
<dbReference type="Gene3D" id="3.40.50.720">
    <property type="entry name" value="NAD(P)-binding Rossmann-like Domain"/>
    <property type="match status" value="1"/>
</dbReference>
<dbReference type="PANTHER" id="PTHR23429">
    <property type="entry name" value="GLUCOSE-6-PHOSPHATE 1-DEHYDROGENASE G6PD"/>
    <property type="match status" value="1"/>
</dbReference>
<evidence type="ECO:0000256" key="3">
    <source>
        <dbReference type="ARBA" id="ARBA00013019"/>
    </source>
</evidence>
<dbReference type="InterPro" id="IPR019796">
    <property type="entry name" value="G6P_DH_AS"/>
</dbReference>
<dbReference type="InParanoid" id="A0A162TTN2"/>
<dbReference type="InterPro" id="IPR001282">
    <property type="entry name" value="G6P_DH"/>
</dbReference>
<evidence type="ECO:0000313" key="13">
    <source>
        <dbReference type="Proteomes" id="UP000077315"/>
    </source>
</evidence>
<dbReference type="GO" id="GO:0004345">
    <property type="term" value="F:glucose-6-phosphate dehydrogenase activity"/>
    <property type="evidence" value="ECO:0007669"/>
    <property type="project" value="UniProtKB-EC"/>
</dbReference>
<dbReference type="FunCoup" id="A0A162TTN2">
    <property type="interactions" value="428"/>
</dbReference>
<dbReference type="PROSITE" id="PS00069">
    <property type="entry name" value="G6P_DEHYDROGENASE"/>
    <property type="match status" value="1"/>
</dbReference>
<dbReference type="PIRSF" id="PIRSF000110">
    <property type="entry name" value="G6PD"/>
    <property type="match status" value="1"/>
</dbReference>
<dbReference type="Gene3D" id="3.30.360.10">
    <property type="entry name" value="Dihydrodipicolinate Reductase, domain 2"/>
    <property type="match status" value="1"/>
</dbReference>
<dbReference type="GO" id="GO:0005829">
    <property type="term" value="C:cytosol"/>
    <property type="evidence" value="ECO:0007669"/>
    <property type="project" value="TreeGrafter"/>
</dbReference>
<dbReference type="Proteomes" id="UP000077315">
    <property type="component" value="Unassembled WGS sequence"/>
</dbReference>
<dbReference type="UniPathway" id="UPA00115">
    <property type="reaction ID" value="UER00408"/>
</dbReference>
<keyword evidence="5 9" id="KW-0313">Glucose metabolism</keyword>
<reference evidence="13" key="1">
    <citation type="submission" date="2015-06" db="EMBL/GenBank/DDBJ databases">
        <title>Expansion of signal transduction pathways in fungi by whole-genome duplication.</title>
        <authorList>
            <consortium name="DOE Joint Genome Institute"/>
            <person name="Corrochano L.M."/>
            <person name="Kuo A."/>
            <person name="Marcet-Houben M."/>
            <person name="Polaino S."/>
            <person name="Salamov A."/>
            <person name="Villalobos J.M."/>
            <person name="Alvarez M.I."/>
            <person name="Avalos J."/>
            <person name="Benito E.P."/>
            <person name="Benoit I."/>
            <person name="Burger G."/>
            <person name="Camino L.P."/>
            <person name="Canovas D."/>
            <person name="Cerda-Olmedo E."/>
            <person name="Cheng J.-F."/>
            <person name="Dominguez A."/>
            <person name="Elias M."/>
            <person name="Eslava A.P."/>
            <person name="Glaser F."/>
            <person name="Grimwood J."/>
            <person name="Gutierrez G."/>
            <person name="Heitman J."/>
            <person name="Henrissat B."/>
            <person name="Iturriaga E.A."/>
            <person name="Lang B.F."/>
            <person name="Lavin J.L."/>
            <person name="Lee S."/>
            <person name="Li W."/>
            <person name="Lindquist E."/>
            <person name="Lopez-Garcia S."/>
            <person name="Luque E.M."/>
            <person name="Marcos A.T."/>
            <person name="Martin J."/>
            <person name="McCluskey K."/>
            <person name="Medina H.R."/>
            <person name="Miralles-Duran A."/>
            <person name="Miyazaki A."/>
            <person name="Munoz-Torres E."/>
            <person name="Oguiza J.A."/>
            <person name="Ohm R."/>
            <person name="Olmedo M."/>
            <person name="Orejas M."/>
            <person name="Ortiz-Castellanos L."/>
            <person name="Pisabarro A.G."/>
            <person name="Rodriguez-Romero J."/>
            <person name="Ruiz-Herrera J."/>
            <person name="Ruiz-Vazquez R."/>
            <person name="Sanz C."/>
            <person name="Schackwitz W."/>
            <person name="Schmutz J."/>
            <person name="Shahriari M."/>
            <person name="Shelest E."/>
            <person name="Silva-Franco F."/>
            <person name="Soanes D."/>
            <person name="Syed K."/>
            <person name="Tagua V.G."/>
            <person name="Talbot N.J."/>
            <person name="Thon M."/>
            <person name="De vries R.P."/>
            <person name="Wiebenga A."/>
            <person name="Yadav J.S."/>
            <person name="Braun E.L."/>
            <person name="Baker S."/>
            <person name="Garre V."/>
            <person name="Horwitz B."/>
            <person name="Torres-Martinez S."/>
            <person name="Idnurm A."/>
            <person name="Herrera-Estrella A."/>
            <person name="Gabaldon T."/>
            <person name="Grigoriev I.V."/>
        </authorList>
    </citation>
    <scope>NUCLEOTIDE SEQUENCE [LARGE SCALE GENOMIC DNA]</scope>
    <source>
        <strain evidence="13">NRRL 1555(-)</strain>
    </source>
</reference>
<sequence length="508" mass="58513">MTSTIAGIKEDLKREMQGGVTVVVLGASGDLATKKSFPCLYGLYKRDLLPEKVHIIGYARSKFSREQFVKKITQHIKTDSEEDKKKLDEFLKFTEYISGAYDKEEAFKDLDKNISDWEQKNKLKKGQKNRLFYMALPPSVFLSVASGLHNSTRTTEGKNRLVIEKPFGKDLESYKKLNSDLAPLFDEKEEVFRIDHYLGKEMIKDITTLRFANMLFSPLWSGYHIKSVQITLKENFGTEGRGGYFDEYGIIRDVMQNHLLQLMSVLAMERPIRRDANAIRDEKVKLLRSVKPIKMEDCLLGQYTAANDKPGYLDDETVPKGSTCPTFAALAFYINNERWDNVPFIMRAGKAMETSKVEVRIQFKALPGILFEDAPHNELVIRVQPNEAIYIKFNNKSPGFSDDCLLTELDLTYKNRYSNLQIPDAYESLLLDAMRGDRANFVRDDELEASWEIFTPLLHRIEKDKIVPEKYPYGTRGPAKLSKFMDRYGVVHTPHNQYQWPIQDVAEE</sequence>
<evidence type="ECO:0000259" key="10">
    <source>
        <dbReference type="Pfam" id="PF00479"/>
    </source>
</evidence>
<dbReference type="HAMAP" id="MF_00966">
    <property type="entry name" value="G6PD"/>
    <property type="match status" value="1"/>
</dbReference>
<name>A0A162TTN2_PHYB8</name>
<comment type="pathway">
    <text evidence="1 9">Carbohydrate degradation; pentose phosphate pathway; D-ribulose 5-phosphate from D-glucose 6-phosphate (oxidative stage): step 1/3.</text>
</comment>
<gene>
    <name evidence="12" type="ORF">PHYBLDRAFT_172347</name>
</gene>
<dbReference type="PRINTS" id="PR00079">
    <property type="entry name" value="G6PDHDRGNASE"/>
</dbReference>
<dbReference type="AlphaFoldDB" id="A0A162TTN2"/>
<feature type="domain" description="Glucose-6-phosphate dehydrogenase C-terminal" evidence="11">
    <location>
        <begin position="208"/>
        <end position="489"/>
    </location>
</feature>
<keyword evidence="13" id="KW-1185">Reference proteome</keyword>
<dbReference type="EC" id="1.1.1.49" evidence="3 9"/>
<evidence type="ECO:0000256" key="8">
    <source>
        <dbReference type="ARBA" id="ARBA00023277"/>
    </source>
</evidence>
<dbReference type="InterPro" id="IPR022674">
    <property type="entry name" value="G6P_DH_NAD-bd"/>
</dbReference>
<evidence type="ECO:0000256" key="7">
    <source>
        <dbReference type="ARBA" id="ARBA00023002"/>
    </source>
</evidence>
<proteinExistence type="inferred from homology"/>
<keyword evidence="8 9" id="KW-0119">Carbohydrate metabolism</keyword>
<comment type="catalytic activity">
    <reaction evidence="9">
        <text>D-glucose 6-phosphate + NADP(+) = 6-phospho-D-glucono-1,5-lactone + NADPH + H(+)</text>
        <dbReference type="Rhea" id="RHEA:15841"/>
        <dbReference type="ChEBI" id="CHEBI:15378"/>
        <dbReference type="ChEBI" id="CHEBI:57783"/>
        <dbReference type="ChEBI" id="CHEBI:57955"/>
        <dbReference type="ChEBI" id="CHEBI:58349"/>
        <dbReference type="ChEBI" id="CHEBI:61548"/>
        <dbReference type="EC" id="1.1.1.49"/>
    </reaction>
</comment>
<dbReference type="GeneID" id="28997681"/>